<dbReference type="Gene3D" id="2.60.40.640">
    <property type="match status" value="2"/>
</dbReference>
<sequence length="650" mass="73274">MSSLPATEVFERFDIDLDAGDDPVFHGGELITGNLKINLKKQITIKVIRIQFKGRACWLGNAEKNAEIEKVYFDKDFILLERPPGRPEPGHFPWVANFTYSLPFQCPLPKGCPTSYEGPQGFIRYFARAVLITDEVDATQYVVKKGITIISPPELHELLPPHSEPIEVEETATYGSCCCKGKIVARIELPKTAYAPGEKVIGKFTLNGKQPKQILEQIEVRLVDKVTRADIENDNHKSSKSHKSGTLDTRTIYVRKLELEDITNHNSSSNNNKSVNLTNIHLLTIPPVVPSTQQPSFPSPLLSPEIKLEPDGQVSRLLESPSTGTLKQRKKPFILINYLIQISAGNKIVLDIPITIHPIPLYENGIEFKPFAAGFQNFHEVDETDKKALNAPFKYQPKYPVYSKSPAAPVRIATEPGHEMIVTQNGDVELSRSVEISELPNGDRVILSKEEMVIVHQSPESQRHSIHKRVLPNEEPPIQIPQEDLETVQKASPSPPFIVEEVQHHHEHHQEQHHGSHIEEEVPSHLQEESYEMSERKEPSPIPIVEITPSEDQQPLTDDENEQNTIEESSVVIREDENAEEEDGIARPYITSETNEENGHVITTEDFEDGDAKTHKTIETYEYTDENGVRVEVQKTTEATVVHHEEQSAH</sequence>
<protein>
    <submittedName>
        <fullName evidence="5">Arrestin C-terminal-like domain-containing protein</fullName>
    </submittedName>
</protein>
<feature type="region of interest" description="Disordered" evidence="2">
    <location>
        <begin position="503"/>
        <end position="613"/>
    </location>
</feature>
<feature type="domain" description="Arrestin C-terminal-like" evidence="3">
    <location>
        <begin position="179"/>
        <end position="361"/>
    </location>
</feature>
<accession>A0A914QHZ8</accession>
<dbReference type="PANTHER" id="PTHR11188:SF3">
    <property type="entry name" value="ARRESTIN C-TERMINAL-LIKE DOMAIN-CONTAINING PROTEIN"/>
    <property type="match status" value="1"/>
</dbReference>
<evidence type="ECO:0000259" key="3">
    <source>
        <dbReference type="SMART" id="SM01017"/>
    </source>
</evidence>
<dbReference type="Proteomes" id="UP000887578">
    <property type="component" value="Unplaced"/>
</dbReference>
<organism evidence="4 5">
    <name type="scientific">Panagrolaimus davidi</name>
    <dbReference type="NCBI Taxonomy" id="227884"/>
    <lineage>
        <taxon>Eukaryota</taxon>
        <taxon>Metazoa</taxon>
        <taxon>Ecdysozoa</taxon>
        <taxon>Nematoda</taxon>
        <taxon>Chromadorea</taxon>
        <taxon>Rhabditida</taxon>
        <taxon>Tylenchina</taxon>
        <taxon>Panagrolaimomorpha</taxon>
        <taxon>Panagrolaimoidea</taxon>
        <taxon>Panagrolaimidae</taxon>
        <taxon>Panagrolaimus</taxon>
    </lineage>
</organism>
<comment type="similarity">
    <text evidence="1">Belongs to the arrestin family.</text>
</comment>
<dbReference type="WBParaSite" id="PDA_v2.g29186.t1">
    <property type="protein sequence ID" value="PDA_v2.g29186.t1"/>
    <property type="gene ID" value="PDA_v2.g29186"/>
</dbReference>
<dbReference type="PANTHER" id="PTHR11188">
    <property type="entry name" value="ARRESTIN DOMAIN CONTAINING PROTEIN"/>
    <property type="match status" value="1"/>
</dbReference>
<dbReference type="SUPFAM" id="SSF81296">
    <property type="entry name" value="E set domains"/>
    <property type="match status" value="1"/>
</dbReference>
<dbReference type="Pfam" id="PF00339">
    <property type="entry name" value="Arrestin_N"/>
    <property type="match status" value="1"/>
</dbReference>
<dbReference type="InterPro" id="IPR050357">
    <property type="entry name" value="Arrestin_domain-protein"/>
</dbReference>
<dbReference type="InterPro" id="IPR014752">
    <property type="entry name" value="Arrestin-like_C"/>
</dbReference>
<dbReference type="AlphaFoldDB" id="A0A914QHZ8"/>
<name>A0A914QHZ8_9BILA</name>
<evidence type="ECO:0000256" key="2">
    <source>
        <dbReference type="SAM" id="MobiDB-lite"/>
    </source>
</evidence>
<dbReference type="GO" id="GO:0005737">
    <property type="term" value="C:cytoplasm"/>
    <property type="evidence" value="ECO:0007669"/>
    <property type="project" value="TreeGrafter"/>
</dbReference>
<evidence type="ECO:0000313" key="4">
    <source>
        <dbReference type="Proteomes" id="UP000887578"/>
    </source>
</evidence>
<reference evidence="5" key="1">
    <citation type="submission" date="2022-11" db="UniProtKB">
        <authorList>
            <consortium name="WormBaseParasite"/>
        </authorList>
    </citation>
    <scope>IDENTIFICATION</scope>
</reference>
<dbReference type="InterPro" id="IPR014756">
    <property type="entry name" value="Ig_E-set"/>
</dbReference>
<evidence type="ECO:0000256" key="1">
    <source>
        <dbReference type="ARBA" id="ARBA00005298"/>
    </source>
</evidence>
<dbReference type="SMART" id="SM01017">
    <property type="entry name" value="Arrestin_C"/>
    <property type="match status" value="1"/>
</dbReference>
<proteinExistence type="inferred from homology"/>
<dbReference type="GO" id="GO:0015031">
    <property type="term" value="P:protein transport"/>
    <property type="evidence" value="ECO:0007669"/>
    <property type="project" value="TreeGrafter"/>
</dbReference>
<keyword evidence="4" id="KW-1185">Reference proteome</keyword>
<evidence type="ECO:0000313" key="5">
    <source>
        <dbReference type="WBParaSite" id="PDA_v2.g29186.t1"/>
    </source>
</evidence>
<dbReference type="InterPro" id="IPR011021">
    <property type="entry name" value="Arrestin-like_N"/>
</dbReference>
<feature type="compositionally biased region" description="Basic and acidic residues" evidence="2">
    <location>
        <begin position="503"/>
        <end position="539"/>
    </location>
</feature>
<dbReference type="InterPro" id="IPR011022">
    <property type="entry name" value="Arrestin_C-like"/>
</dbReference>